<organism evidence="1 2">
    <name type="scientific">Pterulicium gracile</name>
    <dbReference type="NCBI Taxonomy" id="1884261"/>
    <lineage>
        <taxon>Eukaryota</taxon>
        <taxon>Fungi</taxon>
        <taxon>Dikarya</taxon>
        <taxon>Basidiomycota</taxon>
        <taxon>Agaricomycotina</taxon>
        <taxon>Agaricomycetes</taxon>
        <taxon>Agaricomycetidae</taxon>
        <taxon>Agaricales</taxon>
        <taxon>Pleurotineae</taxon>
        <taxon>Pterulaceae</taxon>
        <taxon>Pterulicium</taxon>
    </lineage>
</organism>
<feature type="non-terminal residue" evidence="1">
    <location>
        <position position="1"/>
    </location>
</feature>
<dbReference type="Proteomes" id="UP000305067">
    <property type="component" value="Unassembled WGS sequence"/>
</dbReference>
<evidence type="ECO:0000313" key="1">
    <source>
        <dbReference type="EMBL" id="TFK96272.1"/>
    </source>
</evidence>
<keyword evidence="2" id="KW-1185">Reference proteome</keyword>
<dbReference type="OrthoDB" id="428577at2759"/>
<dbReference type="EMBL" id="ML178863">
    <property type="protein sequence ID" value="TFK96272.1"/>
    <property type="molecule type" value="Genomic_DNA"/>
</dbReference>
<protein>
    <submittedName>
        <fullName evidence="1">Uncharacterized protein</fullName>
    </submittedName>
</protein>
<proteinExistence type="predicted"/>
<evidence type="ECO:0000313" key="2">
    <source>
        <dbReference type="Proteomes" id="UP000305067"/>
    </source>
</evidence>
<gene>
    <name evidence="1" type="ORF">BDV98DRAFT_516124</name>
</gene>
<name>A0A5C3Q2P8_9AGAR</name>
<accession>A0A5C3Q2P8</accession>
<dbReference type="AlphaFoldDB" id="A0A5C3Q2P8"/>
<sequence>KPIIYLSSPVDLTATVHLDLVSQWELSAIYPVVPITRKPSSPLHESIEWNVKTCADGSLVQTDTGLEVAYLFWEATTTPTLEPSPSPSPRLSSIEPAFAPNGADLTPQNSIILPIADAPIYLEISLKALTLHTESRTSFITYWLPNLLKHNHIALRFLPQQAYEKAAPLTVTPSPDVVTRVFMLFSGVDEEGLGAWDETASRATEEDDVSFWTDVVGVDVERAMDGRLFQVLVWGGMEVLRSKLSFDAFEFGLANFCWYGVRYLIEGCISNNTCTYRHSLRRLEYYTKQPPVR</sequence>
<reference evidence="1 2" key="1">
    <citation type="journal article" date="2019" name="Nat. Ecol. Evol.">
        <title>Megaphylogeny resolves global patterns of mushroom evolution.</title>
        <authorList>
            <person name="Varga T."/>
            <person name="Krizsan K."/>
            <person name="Foldi C."/>
            <person name="Dima B."/>
            <person name="Sanchez-Garcia M."/>
            <person name="Sanchez-Ramirez S."/>
            <person name="Szollosi G.J."/>
            <person name="Szarkandi J.G."/>
            <person name="Papp V."/>
            <person name="Albert L."/>
            <person name="Andreopoulos W."/>
            <person name="Angelini C."/>
            <person name="Antonin V."/>
            <person name="Barry K.W."/>
            <person name="Bougher N.L."/>
            <person name="Buchanan P."/>
            <person name="Buyck B."/>
            <person name="Bense V."/>
            <person name="Catcheside P."/>
            <person name="Chovatia M."/>
            <person name="Cooper J."/>
            <person name="Damon W."/>
            <person name="Desjardin D."/>
            <person name="Finy P."/>
            <person name="Geml J."/>
            <person name="Haridas S."/>
            <person name="Hughes K."/>
            <person name="Justo A."/>
            <person name="Karasinski D."/>
            <person name="Kautmanova I."/>
            <person name="Kiss B."/>
            <person name="Kocsube S."/>
            <person name="Kotiranta H."/>
            <person name="LaButti K.M."/>
            <person name="Lechner B.E."/>
            <person name="Liimatainen K."/>
            <person name="Lipzen A."/>
            <person name="Lukacs Z."/>
            <person name="Mihaltcheva S."/>
            <person name="Morgado L.N."/>
            <person name="Niskanen T."/>
            <person name="Noordeloos M.E."/>
            <person name="Ohm R.A."/>
            <person name="Ortiz-Santana B."/>
            <person name="Ovrebo C."/>
            <person name="Racz N."/>
            <person name="Riley R."/>
            <person name="Savchenko A."/>
            <person name="Shiryaev A."/>
            <person name="Soop K."/>
            <person name="Spirin V."/>
            <person name="Szebenyi C."/>
            <person name="Tomsovsky M."/>
            <person name="Tulloss R.E."/>
            <person name="Uehling J."/>
            <person name="Grigoriev I.V."/>
            <person name="Vagvolgyi C."/>
            <person name="Papp T."/>
            <person name="Martin F.M."/>
            <person name="Miettinen O."/>
            <person name="Hibbett D.S."/>
            <person name="Nagy L.G."/>
        </authorList>
    </citation>
    <scope>NUCLEOTIDE SEQUENCE [LARGE SCALE GENOMIC DNA]</scope>
    <source>
        <strain evidence="1 2">CBS 309.79</strain>
    </source>
</reference>